<gene>
    <name evidence="2" type="ORF">JYU34_011432</name>
</gene>
<sequence length="283" mass="31124">MKVFILLAVVAAATASSVQVVESNGFQRITVKPSQSSTAKPPRTVDDEPSHPITVVSGEVEAPERNQILIDIMIRSLIAYLRVVISNGSYIFGIPPLDPLVVEELEFEVPARLINLLLGIEGGLVTGVGGFVVNKSNLRLRTMTFDLDITVPRIYISADRYKLLGDLFTAIPLYGDGEAEFVVENLRLKGLLHLKQSEDEKSILIDWIENPAFELPSLKANLNGVIGGGNIDHIVNAIINEVIVDYVNRFSGAISKTVGGALPRLLNPLLDQIDTWRYIERWV</sequence>
<dbReference type="InterPro" id="IPR038606">
    <property type="entry name" value="To_sf"/>
</dbReference>
<proteinExistence type="predicted"/>
<organism evidence="2 3">
    <name type="scientific">Plutella xylostella</name>
    <name type="common">Diamondback moth</name>
    <name type="synonym">Plutella maculipennis</name>
    <dbReference type="NCBI Taxonomy" id="51655"/>
    <lineage>
        <taxon>Eukaryota</taxon>
        <taxon>Metazoa</taxon>
        <taxon>Ecdysozoa</taxon>
        <taxon>Arthropoda</taxon>
        <taxon>Hexapoda</taxon>
        <taxon>Insecta</taxon>
        <taxon>Pterygota</taxon>
        <taxon>Neoptera</taxon>
        <taxon>Endopterygota</taxon>
        <taxon>Lepidoptera</taxon>
        <taxon>Glossata</taxon>
        <taxon>Ditrysia</taxon>
        <taxon>Yponomeutoidea</taxon>
        <taxon>Plutellidae</taxon>
        <taxon>Plutella</taxon>
    </lineage>
</organism>
<comment type="caution">
    <text evidence="2">The sequence shown here is derived from an EMBL/GenBank/DDBJ whole genome shotgun (WGS) entry which is preliminary data.</text>
</comment>
<feature type="chain" id="PRO_5047009062" description="Hemolymph juvenile hormone binding protein" evidence="1">
    <location>
        <begin position="16"/>
        <end position="283"/>
    </location>
</feature>
<dbReference type="PANTHER" id="PTHR11008:SF9">
    <property type="entry name" value="PROTEIN TAKEOUT-LIKE PROTEIN"/>
    <property type="match status" value="1"/>
</dbReference>
<dbReference type="Pfam" id="PF06585">
    <property type="entry name" value="JHBP"/>
    <property type="match status" value="1"/>
</dbReference>
<dbReference type="EMBL" id="JAHIBW010000015">
    <property type="protein sequence ID" value="KAG7304487.1"/>
    <property type="molecule type" value="Genomic_DNA"/>
</dbReference>
<protein>
    <recommendedName>
        <fullName evidence="4">Hemolymph juvenile hormone binding protein</fullName>
    </recommendedName>
</protein>
<name>A0ABQ7QGY4_PLUXY</name>
<evidence type="ECO:0008006" key="4">
    <source>
        <dbReference type="Google" id="ProtNLM"/>
    </source>
</evidence>
<keyword evidence="3" id="KW-1185">Reference proteome</keyword>
<reference evidence="2 3" key="1">
    <citation type="submission" date="2021-06" db="EMBL/GenBank/DDBJ databases">
        <title>A haploid diamondback moth (Plutella xylostella L.) genome assembly resolves 31 chromosomes and identifies a diamide resistance mutation.</title>
        <authorList>
            <person name="Ward C.M."/>
            <person name="Perry K.D."/>
            <person name="Baker G."/>
            <person name="Powis K."/>
            <person name="Heckel D.G."/>
            <person name="Baxter S.W."/>
        </authorList>
    </citation>
    <scope>NUCLEOTIDE SEQUENCE [LARGE SCALE GENOMIC DNA]</scope>
    <source>
        <strain evidence="2 3">LV</strain>
        <tissue evidence="2">Single pupa</tissue>
    </source>
</reference>
<dbReference type="SMART" id="SM00700">
    <property type="entry name" value="JHBP"/>
    <property type="match status" value="1"/>
</dbReference>
<dbReference type="Proteomes" id="UP000823941">
    <property type="component" value="Chromosome 15"/>
</dbReference>
<dbReference type="PANTHER" id="PTHR11008">
    <property type="entry name" value="PROTEIN TAKEOUT-LIKE PROTEIN"/>
    <property type="match status" value="1"/>
</dbReference>
<evidence type="ECO:0000313" key="3">
    <source>
        <dbReference type="Proteomes" id="UP000823941"/>
    </source>
</evidence>
<feature type="signal peptide" evidence="1">
    <location>
        <begin position="1"/>
        <end position="15"/>
    </location>
</feature>
<evidence type="ECO:0000313" key="2">
    <source>
        <dbReference type="EMBL" id="KAG7304487.1"/>
    </source>
</evidence>
<evidence type="ECO:0000256" key="1">
    <source>
        <dbReference type="SAM" id="SignalP"/>
    </source>
</evidence>
<dbReference type="InterPro" id="IPR010562">
    <property type="entry name" value="Haemolymph_juvenile_hormone-bd"/>
</dbReference>
<dbReference type="Gene3D" id="3.15.10.30">
    <property type="entry name" value="Haemolymph juvenile hormone binding protein"/>
    <property type="match status" value="1"/>
</dbReference>
<accession>A0ABQ7QGY4</accession>
<keyword evidence="1" id="KW-0732">Signal</keyword>